<dbReference type="EMBL" id="LFWA01000006">
    <property type="protein sequence ID" value="KTW30959.1"/>
    <property type="molecule type" value="Genomic_DNA"/>
</dbReference>
<comment type="caution">
    <text evidence="1">The sequence shown here is derived from an EMBL/GenBank/DDBJ whole genome shotgun (WGS) entry which is preliminary data.</text>
</comment>
<organism evidence="1 2">
    <name type="scientific">Pneumocystis jirovecii (strain RU7)</name>
    <name type="common">Human pneumocystis pneumonia agent</name>
    <dbReference type="NCBI Taxonomy" id="1408657"/>
    <lineage>
        <taxon>Eukaryota</taxon>
        <taxon>Fungi</taxon>
        <taxon>Dikarya</taxon>
        <taxon>Ascomycota</taxon>
        <taxon>Taphrinomycotina</taxon>
        <taxon>Pneumocystomycetes</taxon>
        <taxon>Pneumocystaceae</taxon>
        <taxon>Pneumocystis</taxon>
    </lineage>
</organism>
<dbReference type="RefSeq" id="XP_018229949.1">
    <property type="nucleotide sequence ID" value="XM_018373774.1"/>
</dbReference>
<gene>
    <name evidence="1" type="ORF">T551_01511</name>
</gene>
<dbReference type="AlphaFoldDB" id="A0A0W4ZRH1"/>
<protein>
    <submittedName>
        <fullName evidence="1">Uncharacterized protein</fullName>
    </submittedName>
</protein>
<reference evidence="2" key="1">
    <citation type="journal article" date="2016" name="Nat. Commun.">
        <title>Genome analysis of three Pneumocystis species reveals adaptation mechanisms to life exclusively in mammalian hosts.</title>
        <authorList>
            <person name="Ma L."/>
            <person name="Chen Z."/>
            <person name="Huang D.W."/>
            <person name="Kutty G."/>
            <person name="Ishihara M."/>
            <person name="Wang H."/>
            <person name="Abouelleil A."/>
            <person name="Bishop L."/>
            <person name="Davey E."/>
            <person name="Deng R."/>
            <person name="Deng X."/>
            <person name="Fan L."/>
            <person name="Fantoni G."/>
            <person name="Fitzgerald M."/>
            <person name="Gogineni E."/>
            <person name="Goldberg J.M."/>
            <person name="Handley G."/>
            <person name="Hu X."/>
            <person name="Huber C."/>
            <person name="Jiao X."/>
            <person name="Jones K."/>
            <person name="Levin J.Z."/>
            <person name="Liu Y."/>
            <person name="Macdonald P."/>
            <person name="Melnikov A."/>
            <person name="Raley C."/>
            <person name="Sassi M."/>
            <person name="Sherman B.T."/>
            <person name="Song X."/>
            <person name="Sykes S."/>
            <person name="Tran B."/>
            <person name="Walsh L."/>
            <person name="Xia Y."/>
            <person name="Yang J."/>
            <person name="Young S."/>
            <person name="Zeng Q."/>
            <person name="Zheng X."/>
            <person name="Stephens R."/>
            <person name="Nusbaum C."/>
            <person name="Birren B.W."/>
            <person name="Azadi P."/>
            <person name="Lempicki R.A."/>
            <person name="Cuomo C.A."/>
            <person name="Kovacs J.A."/>
        </authorList>
    </citation>
    <scope>NUCLEOTIDE SEQUENCE [LARGE SCALE GENOMIC DNA]</scope>
    <source>
        <strain evidence="2">RU7</strain>
    </source>
</reference>
<dbReference type="Proteomes" id="UP000053447">
    <property type="component" value="Unassembled WGS sequence"/>
</dbReference>
<keyword evidence="2" id="KW-1185">Reference proteome</keyword>
<evidence type="ECO:0000313" key="1">
    <source>
        <dbReference type="EMBL" id="KTW30959.1"/>
    </source>
</evidence>
<dbReference type="VEuPathDB" id="FungiDB:T551_01511"/>
<accession>A0A0W4ZRH1</accession>
<dbReference type="GeneID" id="28940029"/>
<proteinExistence type="predicted"/>
<evidence type="ECO:0000313" key="2">
    <source>
        <dbReference type="Proteomes" id="UP000053447"/>
    </source>
</evidence>
<sequence>MHSTAYIVCTAPSTVSAQRALEPHPAEDAHPRPQQDCLVPCGRAQQDDGGKGVGVRAIQCRNVGHRPGNSDARNPDECVEERGAADRLELGGECSRQICRSELGGERGVEQCDEGGHPVPHWEHTGQEGQDVCVGRAVHGNGWGGGGLPAGGDICKAGEEAAATEAREERGWDVQHGVAEAGVDGPEVSFVELGAKGDGQRADEGSAGHFAGRSDRGLCADGAECDRDRQAGDATYRCGDGGVQDGAFPGAESGRPSAGGDSAGSAFIQVDFVHKIYKPMRYSACPGRVQDELKADL</sequence>
<name>A0A0W4ZRH1_PNEJ7</name>